<dbReference type="FunFam" id="3.30.1360.60:FF:000001">
    <property type="entry name" value="PTS system glucose-specific IIBC component PtsG"/>
    <property type="match status" value="1"/>
</dbReference>
<dbReference type="PROSITE" id="PS51098">
    <property type="entry name" value="PTS_EIIB_TYPE_1"/>
    <property type="match status" value="1"/>
</dbReference>
<dbReference type="Gene3D" id="3.30.1360.60">
    <property type="entry name" value="Glucose permease domain IIB"/>
    <property type="match status" value="1"/>
</dbReference>
<evidence type="ECO:0000256" key="5">
    <source>
        <dbReference type="ARBA" id="ARBA00022679"/>
    </source>
</evidence>
<keyword evidence="6" id="KW-0598">Phosphotransferase system</keyword>
<dbReference type="PANTHER" id="PTHR30009">
    <property type="entry name" value="CYTOCHROME C-TYPE SYNTHESIS PROTEIN AND PTS TRANSMEMBRANE COMPONENT"/>
    <property type="match status" value="1"/>
</dbReference>
<accession>Q67SK9</accession>
<sequence>MDDRTRAQEILAALGGKENVTELESCITRLRLVVNNPGAVDEKRLKAAGAVGVMKVGQVVQVILGTSAERIEQIMKDMI</sequence>
<organism evidence="13 14">
    <name type="scientific">Symbiobacterium thermophilum (strain DSM 24528 / JCM 14929 / IAM 14863 / T)</name>
    <dbReference type="NCBI Taxonomy" id="292459"/>
    <lineage>
        <taxon>Bacteria</taxon>
        <taxon>Bacillati</taxon>
        <taxon>Bacillota</taxon>
        <taxon>Clostridia</taxon>
        <taxon>Eubacteriales</taxon>
        <taxon>Symbiobacteriaceae</taxon>
        <taxon>Symbiobacterium</taxon>
    </lineage>
</organism>
<dbReference type="HOGENOM" id="CLU_012312_8_4_9"/>
<evidence type="ECO:0000256" key="8">
    <source>
        <dbReference type="ARBA" id="ARBA00022777"/>
    </source>
</evidence>
<evidence type="ECO:0000313" key="14">
    <source>
        <dbReference type="Proteomes" id="UP000000417"/>
    </source>
</evidence>
<dbReference type="InterPro" id="IPR018113">
    <property type="entry name" value="PTrfase_EIIB_Cys"/>
</dbReference>
<evidence type="ECO:0000313" key="13">
    <source>
        <dbReference type="EMBL" id="BAD39334.1"/>
    </source>
</evidence>
<keyword evidence="4" id="KW-0762">Sugar transport</keyword>
<evidence type="ECO:0000256" key="2">
    <source>
        <dbReference type="ARBA" id="ARBA00022448"/>
    </source>
</evidence>
<dbReference type="KEGG" id="sth:STH349"/>
<dbReference type="RefSeq" id="WP_011194483.1">
    <property type="nucleotide sequence ID" value="NC_006177.1"/>
</dbReference>
<keyword evidence="10" id="KW-0472">Membrane</keyword>
<dbReference type="PROSITE" id="PS01035">
    <property type="entry name" value="PTS_EIIB_TYPE_1_CYS"/>
    <property type="match status" value="1"/>
</dbReference>
<dbReference type="InterPro" id="IPR050429">
    <property type="entry name" value="PTS_Glucose_EIICBA"/>
</dbReference>
<dbReference type="eggNOG" id="COG1264">
    <property type="taxonomic scope" value="Bacteria"/>
</dbReference>
<keyword evidence="2" id="KW-0813">Transport</keyword>
<dbReference type="EMBL" id="AP006840">
    <property type="protein sequence ID" value="BAD39334.1"/>
    <property type="molecule type" value="Genomic_DNA"/>
</dbReference>
<dbReference type="NCBIfam" id="TIGR00826">
    <property type="entry name" value="EIIB_glc"/>
    <property type="match status" value="1"/>
</dbReference>
<keyword evidence="3" id="KW-1003">Cell membrane</keyword>
<dbReference type="InterPro" id="IPR001996">
    <property type="entry name" value="PTS_IIB_1"/>
</dbReference>
<evidence type="ECO:0000256" key="3">
    <source>
        <dbReference type="ARBA" id="ARBA00022475"/>
    </source>
</evidence>
<protein>
    <submittedName>
        <fullName evidence="13">PTS system enzyme IIABC component</fullName>
    </submittedName>
</protein>
<evidence type="ECO:0000259" key="12">
    <source>
        <dbReference type="PROSITE" id="PS51098"/>
    </source>
</evidence>
<dbReference type="GO" id="GO:0005886">
    <property type="term" value="C:plasma membrane"/>
    <property type="evidence" value="ECO:0007669"/>
    <property type="project" value="UniProtKB-SubCell"/>
</dbReference>
<name>Q67SK9_SYMTH</name>
<dbReference type="CDD" id="cd00212">
    <property type="entry name" value="PTS_IIB_glc"/>
    <property type="match status" value="1"/>
</dbReference>
<evidence type="ECO:0000256" key="1">
    <source>
        <dbReference type="ARBA" id="ARBA00004651"/>
    </source>
</evidence>
<feature type="domain" description="PTS EIIB type-1" evidence="12">
    <location>
        <begin position="4"/>
        <end position="79"/>
    </location>
</feature>
<evidence type="ECO:0000256" key="6">
    <source>
        <dbReference type="ARBA" id="ARBA00022683"/>
    </source>
</evidence>
<evidence type="ECO:0000256" key="10">
    <source>
        <dbReference type="ARBA" id="ARBA00023136"/>
    </source>
</evidence>
<dbReference type="AlphaFoldDB" id="Q67SK9"/>
<dbReference type="GO" id="GO:0008982">
    <property type="term" value="F:protein-N(PI)-phosphohistidine-sugar phosphotransferase activity"/>
    <property type="evidence" value="ECO:0007669"/>
    <property type="project" value="InterPro"/>
</dbReference>
<evidence type="ECO:0000256" key="9">
    <source>
        <dbReference type="ARBA" id="ARBA00022989"/>
    </source>
</evidence>
<dbReference type="GO" id="GO:0016301">
    <property type="term" value="F:kinase activity"/>
    <property type="evidence" value="ECO:0007669"/>
    <property type="project" value="UniProtKB-KW"/>
</dbReference>
<feature type="active site" description="Phosphocysteine intermediate; for EIIB activity" evidence="11">
    <location>
        <position position="26"/>
    </location>
</feature>
<evidence type="ECO:0000256" key="7">
    <source>
        <dbReference type="ARBA" id="ARBA00022692"/>
    </source>
</evidence>
<evidence type="ECO:0000256" key="11">
    <source>
        <dbReference type="PROSITE-ProRule" id="PRU00421"/>
    </source>
</evidence>
<dbReference type="STRING" id="292459.STH349"/>
<proteinExistence type="predicted"/>
<keyword evidence="5" id="KW-0808">Transferase</keyword>
<reference evidence="13 14" key="1">
    <citation type="journal article" date="2004" name="Nucleic Acids Res.">
        <title>Genome sequence of Symbiobacterium thermophilum, an uncultivable bacterium that depends on microbial commensalism.</title>
        <authorList>
            <person name="Ueda K."/>
            <person name="Yamashita A."/>
            <person name="Ishikawa J."/>
            <person name="Shimada M."/>
            <person name="Watsuji T."/>
            <person name="Morimura K."/>
            <person name="Ikeda H."/>
            <person name="Hattori M."/>
            <person name="Beppu T."/>
        </authorList>
    </citation>
    <scope>NUCLEOTIDE SEQUENCE [LARGE SCALE GENOMIC DNA]</scope>
    <source>
        <strain evidence="14">T / IAM 14863</strain>
    </source>
</reference>
<evidence type="ECO:0000256" key="4">
    <source>
        <dbReference type="ARBA" id="ARBA00022597"/>
    </source>
</evidence>
<dbReference type="Pfam" id="PF00367">
    <property type="entry name" value="PTS_EIIB"/>
    <property type="match status" value="1"/>
</dbReference>
<dbReference type="InterPro" id="IPR036878">
    <property type="entry name" value="Glu_permease_IIB"/>
</dbReference>
<keyword evidence="7" id="KW-0812">Transmembrane</keyword>
<keyword evidence="14" id="KW-1185">Reference proteome</keyword>
<comment type="subcellular location">
    <subcellularLocation>
        <location evidence="1">Cell membrane</location>
        <topology evidence="1">Multi-pass membrane protein</topology>
    </subcellularLocation>
</comment>
<keyword evidence="9" id="KW-1133">Transmembrane helix</keyword>
<dbReference type="GO" id="GO:0009401">
    <property type="term" value="P:phosphoenolpyruvate-dependent sugar phosphotransferase system"/>
    <property type="evidence" value="ECO:0007669"/>
    <property type="project" value="UniProtKB-KW"/>
</dbReference>
<keyword evidence="8" id="KW-0418">Kinase</keyword>
<dbReference type="Proteomes" id="UP000000417">
    <property type="component" value="Chromosome"/>
</dbReference>
<dbReference type="SUPFAM" id="SSF55604">
    <property type="entry name" value="Glucose permease domain IIB"/>
    <property type="match status" value="1"/>
</dbReference>
<dbReference type="GO" id="GO:0090563">
    <property type="term" value="F:protein-phosphocysteine-sugar phosphotransferase activity"/>
    <property type="evidence" value="ECO:0007669"/>
    <property type="project" value="TreeGrafter"/>
</dbReference>
<gene>
    <name evidence="13" type="ordered locus">STH349</name>
</gene>